<dbReference type="EMBL" id="QDKL01000004">
    <property type="protein sequence ID" value="RZF20428.1"/>
    <property type="molecule type" value="Genomic_DNA"/>
</dbReference>
<accession>A0ABY0IBS7</accession>
<protein>
    <recommendedName>
        <fullName evidence="4">DUF481 domain-containing protein</fullName>
    </recommendedName>
</protein>
<organism evidence="2 3">
    <name type="scientific">Halobacteriovorax vibrionivorans</name>
    <dbReference type="NCBI Taxonomy" id="2152716"/>
    <lineage>
        <taxon>Bacteria</taxon>
        <taxon>Pseudomonadati</taxon>
        <taxon>Bdellovibrionota</taxon>
        <taxon>Bacteriovoracia</taxon>
        <taxon>Bacteriovoracales</taxon>
        <taxon>Halobacteriovoraceae</taxon>
        <taxon>Halobacteriovorax</taxon>
    </lineage>
</organism>
<reference evidence="3" key="1">
    <citation type="journal article" date="2019" name="Int. J. Syst. Evol. Microbiol.">
        <title>Halobacteriovorax valvorus sp. nov., a novel prokaryotic predator isolated from coastal seawater of China.</title>
        <authorList>
            <person name="Chen M.-X."/>
        </authorList>
    </citation>
    <scope>NUCLEOTIDE SEQUENCE [LARGE SCALE GENOMIC DNA]</scope>
    <source>
        <strain evidence="3">BL9</strain>
    </source>
</reference>
<proteinExistence type="predicted"/>
<dbReference type="Proteomes" id="UP000443582">
    <property type="component" value="Unassembled WGS sequence"/>
</dbReference>
<feature type="signal peptide" evidence="1">
    <location>
        <begin position="1"/>
        <end position="21"/>
    </location>
</feature>
<keyword evidence="1" id="KW-0732">Signal</keyword>
<gene>
    <name evidence="2" type="ORF">DAY19_14805</name>
</gene>
<evidence type="ECO:0000256" key="1">
    <source>
        <dbReference type="SAM" id="SignalP"/>
    </source>
</evidence>
<dbReference type="RefSeq" id="WP_115363892.1">
    <property type="nucleotide sequence ID" value="NZ_QDKL01000004.1"/>
</dbReference>
<keyword evidence="3" id="KW-1185">Reference proteome</keyword>
<name>A0ABY0IBS7_9BACT</name>
<sequence length="279" mass="30478">MTLNKCMSLILLSAVATSAVAQSSTGSIESVKKGPNTAKSWTARIDSTVYRDLLKTSEADHTSGMTNSFRFSYATDIGSFTFKTSMSKSFVDERKSNINDSSFSYSRKAARPFEGVVSFGSISAGIPTSKVSRRATNLRTKLSISEGLSISDSVTRVKNLSALLILAASKNFHEYKTSLYGTSNTSYSVSSIAYLTYSFTDSFYLSLGGTYAKGWTYENNTKDLYSFSQSMGYSFSPTYNLEVGHEFGGTPLSPDGKDVEIDLFDERESSVYATLTIKI</sequence>
<evidence type="ECO:0000313" key="2">
    <source>
        <dbReference type="EMBL" id="RZF20428.1"/>
    </source>
</evidence>
<comment type="caution">
    <text evidence="2">The sequence shown here is derived from an EMBL/GenBank/DDBJ whole genome shotgun (WGS) entry which is preliminary data.</text>
</comment>
<evidence type="ECO:0008006" key="4">
    <source>
        <dbReference type="Google" id="ProtNLM"/>
    </source>
</evidence>
<feature type="chain" id="PRO_5047310711" description="DUF481 domain-containing protein" evidence="1">
    <location>
        <begin position="22"/>
        <end position="279"/>
    </location>
</feature>
<evidence type="ECO:0000313" key="3">
    <source>
        <dbReference type="Proteomes" id="UP000443582"/>
    </source>
</evidence>